<evidence type="ECO:0008006" key="4">
    <source>
        <dbReference type="Google" id="ProtNLM"/>
    </source>
</evidence>
<evidence type="ECO:0000313" key="3">
    <source>
        <dbReference type="Proteomes" id="UP000039865"/>
    </source>
</evidence>
<reference evidence="2 3" key="1">
    <citation type="submission" date="2014-06" db="EMBL/GenBank/DDBJ databases">
        <authorList>
            <person name="Swart Estienne"/>
        </authorList>
    </citation>
    <scope>NUCLEOTIDE SEQUENCE [LARGE SCALE GENOMIC DNA]</scope>
    <source>
        <strain evidence="2 3">130c</strain>
    </source>
</reference>
<dbReference type="Proteomes" id="UP000039865">
    <property type="component" value="Unassembled WGS sequence"/>
</dbReference>
<keyword evidence="1" id="KW-0472">Membrane</keyword>
<dbReference type="OrthoDB" id="288398at2759"/>
<keyword evidence="3" id="KW-1185">Reference proteome</keyword>
<gene>
    <name evidence="2" type="primary">Contig87.g110</name>
    <name evidence="2" type="ORF">STYLEM_15192</name>
</gene>
<feature type="transmembrane region" description="Helical" evidence="1">
    <location>
        <begin position="40"/>
        <end position="59"/>
    </location>
</feature>
<evidence type="ECO:0000256" key="1">
    <source>
        <dbReference type="SAM" id="Phobius"/>
    </source>
</evidence>
<evidence type="ECO:0000313" key="2">
    <source>
        <dbReference type="EMBL" id="CDW86101.1"/>
    </source>
</evidence>
<keyword evidence="1" id="KW-0812">Transmembrane</keyword>
<keyword evidence="1" id="KW-1133">Transmembrane helix</keyword>
<dbReference type="EMBL" id="CCKQ01014345">
    <property type="protein sequence ID" value="CDW86101.1"/>
    <property type="molecule type" value="Genomic_DNA"/>
</dbReference>
<protein>
    <recommendedName>
        <fullName evidence="4">Transmembrane protein</fullName>
    </recommendedName>
</protein>
<organism evidence="2 3">
    <name type="scientific">Stylonychia lemnae</name>
    <name type="common">Ciliate</name>
    <dbReference type="NCBI Taxonomy" id="5949"/>
    <lineage>
        <taxon>Eukaryota</taxon>
        <taxon>Sar</taxon>
        <taxon>Alveolata</taxon>
        <taxon>Ciliophora</taxon>
        <taxon>Intramacronucleata</taxon>
        <taxon>Spirotrichea</taxon>
        <taxon>Stichotrichia</taxon>
        <taxon>Sporadotrichida</taxon>
        <taxon>Oxytrichidae</taxon>
        <taxon>Stylonychinae</taxon>
        <taxon>Stylonychia</taxon>
    </lineage>
</organism>
<accession>A0A078AVK5</accession>
<name>A0A078AVK5_STYLE</name>
<dbReference type="InParanoid" id="A0A078AVK5"/>
<sequence length="486" mass="57531">MQRKSHRNFGQRLQKTVKSMDVFGIPVSLTYKNEPHIKSFIGGFATVLMRTGVFIYLLYQCADVLKRKTIIQSSQHRLDLSFLKTEPEVQENLEQYAYVQLSQNQYPWVIENERSIQLKVRNRLETENCKYGRLGLQENSIDYLKIIKTYQCPKKIDFQLQSSYSARLAQQVQIAVFPCNQTYLDITTNNTKKSTHTYSCSARLEISNKNEVKLQDSMFYGEEQQKQYIETRLDYFNVQELTTDGQTSFVSFTLQMGDTVKTVNRQAVTFIDALQNTGGFMSVLFVITLNIKSLYQYQSEHKCTDEITDQSISKEFKTNYDQNQEVTIDKLQNKTFYDTQLLTFDKDNQSFESRISRIVAQFKSRLKLKYSTVLSKGNSFQKWNDENKQRTRYQIYSQRIENYQVYLKEHIMINSEFLRQALIQTRQNAFDRRLMKSIELTIEEQQQLQEVFNSKDLTIIRKKKKKDLRDRSNSRNLKQQFQDQFP</sequence>
<dbReference type="AlphaFoldDB" id="A0A078AVK5"/>
<proteinExistence type="predicted"/>